<dbReference type="GO" id="GO:0004163">
    <property type="term" value="F:diphosphomevalonate decarboxylase activity"/>
    <property type="evidence" value="ECO:0007669"/>
    <property type="project" value="TreeGrafter"/>
</dbReference>
<dbReference type="Proteomes" id="UP000029120">
    <property type="component" value="Chromosome 5"/>
</dbReference>
<protein>
    <recommendedName>
        <fullName evidence="2">Diphosphomevalonate decarboxylase-like N-terminal domain-containing protein</fullName>
    </recommendedName>
</protein>
<proteinExistence type="predicted"/>
<name>A0A087GY49_ARAAL</name>
<dbReference type="InterPro" id="IPR020568">
    <property type="entry name" value="Ribosomal_Su5_D2-typ_SF"/>
</dbReference>
<dbReference type="InterPro" id="IPR014721">
    <property type="entry name" value="Ribsml_uS5_D2-typ_fold_subgr"/>
</dbReference>
<gene>
    <name evidence="3" type="ordered locus">AALP_Aa5g195000</name>
</gene>
<feature type="transmembrane region" description="Helical" evidence="1">
    <location>
        <begin position="62"/>
        <end position="86"/>
    </location>
</feature>
<evidence type="ECO:0000313" key="3">
    <source>
        <dbReference type="EMBL" id="KFK34801.1"/>
    </source>
</evidence>
<keyword evidence="4" id="KW-1185">Reference proteome</keyword>
<accession>A0A087GY49</accession>
<keyword evidence="1" id="KW-0472">Membrane</keyword>
<dbReference type="PANTHER" id="PTHR10977">
    <property type="entry name" value="DIPHOSPHOMEVALONATE DECARBOXYLASE"/>
    <property type="match status" value="1"/>
</dbReference>
<dbReference type="GO" id="GO:0019287">
    <property type="term" value="P:isopentenyl diphosphate biosynthetic process, mevalonate pathway"/>
    <property type="evidence" value="ECO:0007669"/>
    <property type="project" value="TreeGrafter"/>
</dbReference>
<dbReference type="AlphaFoldDB" id="A0A087GY49"/>
<dbReference type="EMBL" id="CM002873">
    <property type="protein sequence ID" value="KFK34801.1"/>
    <property type="molecule type" value="Genomic_DNA"/>
</dbReference>
<evidence type="ECO:0000259" key="2">
    <source>
        <dbReference type="Pfam" id="PF22700"/>
    </source>
</evidence>
<keyword evidence="1" id="KW-0812">Transmembrane</keyword>
<keyword evidence="1" id="KW-1133">Transmembrane helix</keyword>
<dbReference type="GO" id="GO:0005829">
    <property type="term" value="C:cytosol"/>
    <property type="evidence" value="ECO:0007669"/>
    <property type="project" value="TreeGrafter"/>
</dbReference>
<sequence length="90" mass="10212">MWLNGKEISLSGSRYQNCLREIRSRVGDVEDKKKGIKIENKDWEKLNLHMASHNNFPTAAGLASFAAGFACLGIQRFLFVSLWVLLKLET</sequence>
<dbReference type="eggNOG" id="KOG2833">
    <property type="taxonomic scope" value="Eukaryota"/>
</dbReference>
<evidence type="ECO:0000256" key="1">
    <source>
        <dbReference type="SAM" id="Phobius"/>
    </source>
</evidence>
<dbReference type="Gene3D" id="3.30.230.10">
    <property type="match status" value="1"/>
</dbReference>
<organism evidence="3 4">
    <name type="scientific">Arabis alpina</name>
    <name type="common">Alpine rock-cress</name>
    <dbReference type="NCBI Taxonomy" id="50452"/>
    <lineage>
        <taxon>Eukaryota</taxon>
        <taxon>Viridiplantae</taxon>
        <taxon>Streptophyta</taxon>
        <taxon>Embryophyta</taxon>
        <taxon>Tracheophyta</taxon>
        <taxon>Spermatophyta</taxon>
        <taxon>Magnoliopsida</taxon>
        <taxon>eudicotyledons</taxon>
        <taxon>Gunneridae</taxon>
        <taxon>Pentapetalae</taxon>
        <taxon>rosids</taxon>
        <taxon>malvids</taxon>
        <taxon>Brassicales</taxon>
        <taxon>Brassicaceae</taxon>
        <taxon>Arabideae</taxon>
        <taxon>Arabis</taxon>
    </lineage>
</organism>
<dbReference type="Gramene" id="KFK34801">
    <property type="protein sequence ID" value="KFK34801"/>
    <property type="gene ID" value="AALP_AA5G195000"/>
</dbReference>
<dbReference type="SUPFAM" id="SSF54211">
    <property type="entry name" value="Ribosomal protein S5 domain 2-like"/>
    <property type="match status" value="1"/>
</dbReference>
<evidence type="ECO:0000313" key="4">
    <source>
        <dbReference type="Proteomes" id="UP000029120"/>
    </source>
</evidence>
<reference evidence="4" key="1">
    <citation type="journal article" date="2015" name="Nat. Plants">
        <title>Genome expansion of Arabis alpina linked with retrotransposition and reduced symmetric DNA methylation.</title>
        <authorList>
            <person name="Willing E.M."/>
            <person name="Rawat V."/>
            <person name="Mandakova T."/>
            <person name="Maumus F."/>
            <person name="James G.V."/>
            <person name="Nordstroem K.J."/>
            <person name="Becker C."/>
            <person name="Warthmann N."/>
            <person name="Chica C."/>
            <person name="Szarzynska B."/>
            <person name="Zytnicki M."/>
            <person name="Albani M.C."/>
            <person name="Kiefer C."/>
            <person name="Bergonzi S."/>
            <person name="Castaings L."/>
            <person name="Mateos J.L."/>
            <person name="Berns M.C."/>
            <person name="Bujdoso N."/>
            <person name="Piofczyk T."/>
            <person name="de Lorenzo L."/>
            <person name="Barrero-Sicilia C."/>
            <person name="Mateos I."/>
            <person name="Piednoel M."/>
            <person name="Hagmann J."/>
            <person name="Chen-Min-Tao R."/>
            <person name="Iglesias-Fernandez R."/>
            <person name="Schuster S.C."/>
            <person name="Alonso-Blanco C."/>
            <person name="Roudier F."/>
            <person name="Carbonero P."/>
            <person name="Paz-Ares J."/>
            <person name="Davis S.J."/>
            <person name="Pecinka A."/>
            <person name="Quesneville H."/>
            <person name="Colot V."/>
            <person name="Lysak M.A."/>
            <person name="Weigel D."/>
            <person name="Coupland G."/>
            <person name="Schneeberger K."/>
        </authorList>
    </citation>
    <scope>NUCLEOTIDE SEQUENCE [LARGE SCALE GENOMIC DNA]</scope>
    <source>
        <strain evidence="4">cv. Pajares</strain>
    </source>
</reference>
<dbReference type="Pfam" id="PF22700">
    <property type="entry name" value="MVD-like_N"/>
    <property type="match status" value="1"/>
</dbReference>
<dbReference type="OrthoDB" id="10253702at2759"/>
<dbReference type="PANTHER" id="PTHR10977:SF3">
    <property type="entry name" value="DIPHOSPHOMEVALONATE DECARBOXYLASE"/>
    <property type="match status" value="1"/>
</dbReference>
<feature type="domain" description="Diphosphomevalonate decarboxylase-like N-terminal" evidence="2">
    <location>
        <begin position="1"/>
        <end position="74"/>
    </location>
</feature>
<dbReference type="InterPro" id="IPR053859">
    <property type="entry name" value="MVD-like_N"/>
</dbReference>
<dbReference type="OMA" id="LHMASHN"/>